<evidence type="ECO:0000313" key="4">
    <source>
        <dbReference type="Proteomes" id="UP000639772"/>
    </source>
</evidence>
<evidence type="ECO:0000313" key="1">
    <source>
        <dbReference type="EMBL" id="KAG0455404.1"/>
    </source>
</evidence>
<dbReference type="OrthoDB" id="4644at2759"/>
<dbReference type="AlphaFoldDB" id="A0A835PLA8"/>
<organism evidence="1 3">
    <name type="scientific">Vanilla planifolia</name>
    <name type="common">Vanilla</name>
    <dbReference type="NCBI Taxonomy" id="51239"/>
    <lineage>
        <taxon>Eukaryota</taxon>
        <taxon>Viridiplantae</taxon>
        <taxon>Streptophyta</taxon>
        <taxon>Embryophyta</taxon>
        <taxon>Tracheophyta</taxon>
        <taxon>Spermatophyta</taxon>
        <taxon>Magnoliopsida</taxon>
        <taxon>Liliopsida</taxon>
        <taxon>Asparagales</taxon>
        <taxon>Orchidaceae</taxon>
        <taxon>Vanilloideae</taxon>
        <taxon>Vanilleae</taxon>
        <taxon>Vanilla</taxon>
    </lineage>
</organism>
<gene>
    <name evidence="2" type="ORF">HPP92_024357</name>
    <name evidence="1" type="ORF">HPP92_024696</name>
</gene>
<dbReference type="EMBL" id="JADCNM010000013">
    <property type="protein sequence ID" value="KAG0456569.1"/>
    <property type="molecule type" value="Genomic_DNA"/>
</dbReference>
<reference evidence="3 4" key="1">
    <citation type="journal article" date="2020" name="Nat. Food">
        <title>A phased Vanilla planifolia genome enables genetic improvement of flavour and production.</title>
        <authorList>
            <person name="Hasing T."/>
            <person name="Tang H."/>
            <person name="Brym M."/>
            <person name="Khazi F."/>
            <person name="Huang T."/>
            <person name="Chambers A.H."/>
        </authorList>
    </citation>
    <scope>NUCLEOTIDE SEQUENCE [LARGE SCALE GENOMIC DNA]</scope>
    <source>
        <tissue evidence="1">Leaf</tissue>
    </source>
</reference>
<dbReference type="EMBL" id="JADCNL010000013">
    <property type="protein sequence ID" value="KAG0455404.1"/>
    <property type="molecule type" value="Genomic_DNA"/>
</dbReference>
<dbReference type="Proteomes" id="UP000639772">
    <property type="component" value="Chromosome 13"/>
</dbReference>
<comment type="caution">
    <text evidence="1">The sequence shown here is derived from an EMBL/GenBank/DDBJ whole genome shotgun (WGS) entry which is preliminary data.</text>
</comment>
<protein>
    <submittedName>
        <fullName evidence="1">Uncharacterized protein</fullName>
    </submittedName>
</protein>
<keyword evidence="3" id="KW-1185">Reference proteome</keyword>
<accession>A0A835PLA8</accession>
<name>A0A835PLA8_VANPL</name>
<proteinExistence type="predicted"/>
<sequence>MGTLASRFQREVQSIVEGSGTIAATRELLAIQQQGPRAVLLWNRRYGFHASATLSLSQKTISTSGAAGTNAVIRVHSDRKSDCSCNIAAEFKEATTGEPGTVG</sequence>
<evidence type="ECO:0000313" key="3">
    <source>
        <dbReference type="Proteomes" id="UP000636800"/>
    </source>
</evidence>
<evidence type="ECO:0000313" key="2">
    <source>
        <dbReference type="EMBL" id="KAG0456569.1"/>
    </source>
</evidence>
<dbReference type="Proteomes" id="UP000636800">
    <property type="component" value="Chromosome 13"/>
</dbReference>